<evidence type="ECO:0000313" key="2">
    <source>
        <dbReference type="Proteomes" id="UP001281147"/>
    </source>
</evidence>
<gene>
    <name evidence="1" type="ORF">LTR37_006578</name>
</gene>
<sequence length="101" mass="10632">MQQLTVKSVDFLGNLSTGGVQLLGPVVEGHLRTEPDFEIQFGGAVRSAADFLTLNPAGTTTRGDFVGEIVPDNGDDTISVPHQWGKSIVPAGGGDRQLLQD</sequence>
<name>A0ACC3NHF4_9PEZI</name>
<accession>A0ACC3NHF4</accession>
<evidence type="ECO:0000313" key="1">
    <source>
        <dbReference type="EMBL" id="KAK3716133.1"/>
    </source>
</evidence>
<comment type="caution">
    <text evidence="1">The sequence shown here is derived from an EMBL/GenBank/DDBJ whole genome shotgun (WGS) entry which is preliminary data.</text>
</comment>
<keyword evidence="2" id="KW-1185">Reference proteome</keyword>
<reference evidence="1" key="1">
    <citation type="submission" date="2023-07" db="EMBL/GenBank/DDBJ databases">
        <title>Black Yeasts Isolated from many extreme environments.</title>
        <authorList>
            <person name="Coleine C."/>
            <person name="Stajich J.E."/>
            <person name="Selbmann L."/>
        </authorList>
    </citation>
    <scope>NUCLEOTIDE SEQUENCE</scope>
    <source>
        <strain evidence="1">CCFEE 5714</strain>
    </source>
</reference>
<dbReference type="Proteomes" id="UP001281147">
    <property type="component" value="Unassembled WGS sequence"/>
</dbReference>
<dbReference type="EMBL" id="JAUTXU010000044">
    <property type="protein sequence ID" value="KAK3716133.1"/>
    <property type="molecule type" value="Genomic_DNA"/>
</dbReference>
<protein>
    <submittedName>
        <fullName evidence="1">Uncharacterized protein</fullName>
    </submittedName>
</protein>
<proteinExistence type="predicted"/>
<organism evidence="1 2">
    <name type="scientific">Vermiconidia calcicola</name>
    <dbReference type="NCBI Taxonomy" id="1690605"/>
    <lineage>
        <taxon>Eukaryota</taxon>
        <taxon>Fungi</taxon>
        <taxon>Dikarya</taxon>
        <taxon>Ascomycota</taxon>
        <taxon>Pezizomycotina</taxon>
        <taxon>Dothideomycetes</taxon>
        <taxon>Dothideomycetidae</taxon>
        <taxon>Mycosphaerellales</taxon>
        <taxon>Extremaceae</taxon>
        <taxon>Vermiconidia</taxon>
    </lineage>
</organism>